<dbReference type="Gene3D" id="1.10.287.860">
    <property type="entry name" value="Nucleotidyltransferase"/>
    <property type="match status" value="1"/>
</dbReference>
<dbReference type="SUPFAM" id="SSF81301">
    <property type="entry name" value="Nucleotidyltransferase"/>
    <property type="match status" value="1"/>
</dbReference>
<reference evidence="3" key="1">
    <citation type="submission" date="2020-08" db="EMBL/GenBank/DDBJ databases">
        <title>Genome public.</title>
        <authorList>
            <person name="Liu C."/>
            <person name="Sun Q."/>
        </authorList>
    </citation>
    <scope>NUCLEOTIDE SEQUENCE</scope>
    <source>
        <strain evidence="3">NSJ-68</strain>
    </source>
</reference>
<evidence type="ECO:0000256" key="1">
    <source>
        <dbReference type="ARBA" id="ARBA00004976"/>
    </source>
</evidence>
<name>A0A923RNY1_9FIRM</name>
<dbReference type="InterPro" id="IPR007685">
    <property type="entry name" value="RelA_SpoT"/>
</dbReference>
<evidence type="ECO:0000313" key="4">
    <source>
        <dbReference type="Proteomes" id="UP000649345"/>
    </source>
</evidence>
<dbReference type="SMART" id="SM00954">
    <property type="entry name" value="RelA_SpoT"/>
    <property type="match status" value="1"/>
</dbReference>
<dbReference type="Gene3D" id="3.30.460.10">
    <property type="entry name" value="Beta Polymerase, domain 2"/>
    <property type="match status" value="1"/>
</dbReference>
<gene>
    <name evidence="3" type="ORF">H8S44_08685</name>
</gene>
<comment type="pathway">
    <text evidence="1">Purine metabolism; ppGpp biosynthesis; ppGpp from GTP: step 1/2.</text>
</comment>
<keyword evidence="4" id="KW-1185">Reference proteome</keyword>
<dbReference type="PANTHER" id="PTHR47837:SF2">
    <property type="entry name" value="GTP PYROPHOSPHOKINASE YWAC"/>
    <property type="match status" value="1"/>
</dbReference>
<accession>A0A923RNY1</accession>
<dbReference type="Pfam" id="PF04607">
    <property type="entry name" value="RelA_SpoT"/>
    <property type="match status" value="1"/>
</dbReference>
<dbReference type="PANTHER" id="PTHR47837">
    <property type="entry name" value="GTP PYROPHOSPHOKINASE YJBM"/>
    <property type="match status" value="1"/>
</dbReference>
<sequence length="271" mass="32197">MEIQLWREILNPYELAVKEVMTKFNHLIKEHRDRGLYSPIEQVEGRVKSISSILDKCQKKKIDLEDIEDKISDLAGIRIICQFVEDIDKVVEIIRARKDMEIKQERDYIREMKSSGYRSYHMIIYYTVDTLDGPKKLQMEVQIRTMAMNFWATVEHSLQYKYKREIPDHIKERLLNAADAIIVLDNEMSTVRSEIMDAQISFRIQANIVADILNNIQNLYKVANKREILKIQDEFYRIYAMNDIDQLERFDRQLDLIAEGYRAQALILEDE</sequence>
<evidence type="ECO:0000259" key="2">
    <source>
        <dbReference type="SMART" id="SM00954"/>
    </source>
</evidence>
<dbReference type="AlphaFoldDB" id="A0A923RNY1"/>
<dbReference type="InterPro" id="IPR052366">
    <property type="entry name" value="GTP_Pyrophosphokinase"/>
</dbReference>
<dbReference type="CDD" id="cd05399">
    <property type="entry name" value="NT_Rel-Spo_like"/>
    <property type="match status" value="1"/>
</dbReference>
<dbReference type="RefSeq" id="WP_186872144.1">
    <property type="nucleotide sequence ID" value="NZ_JACOOR010000004.1"/>
</dbReference>
<feature type="domain" description="RelA/SpoT" evidence="2">
    <location>
        <begin position="45"/>
        <end position="166"/>
    </location>
</feature>
<protein>
    <submittedName>
        <fullName evidence="3">GTP pyrophosphokinase family protein</fullName>
    </submittedName>
</protein>
<comment type="caution">
    <text evidence="3">The sequence shown here is derived from an EMBL/GenBank/DDBJ whole genome shotgun (WGS) entry which is preliminary data.</text>
</comment>
<dbReference type="InterPro" id="IPR043519">
    <property type="entry name" value="NT_sf"/>
</dbReference>
<evidence type="ECO:0000313" key="3">
    <source>
        <dbReference type="EMBL" id="MBC5659845.1"/>
    </source>
</evidence>
<dbReference type="EMBL" id="JACOOR010000004">
    <property type="protein sequence ID" value="MBC5659845.1"/>
    <property type="molecule type" value="Genomic_DNA"/>
</dbReference>
<proteinExistence type="predicted"/>
<organism evidence="3 4">
    <name type="scientific">Anaerosacchariphilus hominis</name>
    <dbReference type="NCBI Taxonomy" id="2763017"/>
    <lineage>
        <taxon>Bacteria</taxon>
        <taxon>Bacillati</taxon>
        <taxon>Bacillota</taxon>
        <taxon>Clostridia</taxon>
        <taxon>Lachnospirales</taxon>
        <taxon>Lachnospiraceae</taxon>
        <taxon>Anaerosacchariphilus</taxon>
    </lineage>
</organism>
<dbReference type="GO" id="GO:0015969">
    <property type="term" value="P:guanosine tetraphosphate metabolic process"/>
    <property type="evidence" value="ECO:0007669"/>
    <property type="project" value="InterPro"/>
</dbReference>
<dbReference type="Proteomes" id="UP000649345">
    <property type="component" value="Unassembled WGS sequence"/>
</dbReference>